<proteinExistence type="predicted"/>
<reference evidence="1" key="1">
    <citation type="submission" date="2018-02" db="EMBL/GenBank/DDBJ databases">
        <title>Rhizophora mucronata_Transcriptome.</title>
        <authorList>
            <person name="Meera S.P."/>
            <person name="Sreeshan A."/>
            <person name="Augustine A."/>
        </authorList>
    </citation>
    <scope>NUCLEOTIDE SEQUENCE</scope>
    <source>
        <tissue evidence="1">Leaf</tissue>
    </source>
</reference>
<dbReference type="EMBL" id="GGEC01056798">
    <property type="protein sequence ID" value="MBX37282.1"/>
    <property type="molecule type" value="Transcribed_RNA"/>
</dbReference>
<accession>A0A2P2N449</accession>
<sequence>MGTHPRLIGGYSSRYFPIPTPRGCCEQ</sequence>
<organism evidence="1">
    <name type="scientific">Rhizophora mucronata</name>
    <name type="common">Asiatic mangrove</name>
    <dbReference type="NCBI Taxonomy" id="61149"/>
    <lineage>
        <taxon>Eukaryota</taxon>
        <taxon>Viridiplantae</taxon>
        <taxon>Streptophyta</taxon>
        <taxon>Embryophyta</taxon>
        <taxon>Tracheophyta</taxon>
        <taxon>Spermatophyta</taxon>
        <taxon>Magnoliopsida</taxon>
        <taxon>eudicotyledons</taxon>
        <taxon>Gunneridae</taxon>
        <taxon>Pentapetalae</taxon>
        <taxon>rosids</taxon>
        <taxon>fabids</taxon>
        <taxon>Malpighiales</taxon>
        <taxon>Rhizophoraceae</taxon>
        <taxon>Rhizophora</taxon>
    </lineage>
</organism>
<protein>
    <submittedName>
        <fullName evidence="1">Uncharacterized protein</fullName>
    </submittedName>
</protein>
<evidence type="ECO:0000313" key="1">
    <source>
        <dbReference type="EMBL" id="MBX37282.1"/>
    </source>
</evidence>
<name>A0A2P2N449_RHIMU</name>
<dbReference type="AlphaFoldDB" id="A0A2P2N449"/>